<evidence type="ECO:0008006" key="4">
    <source>
        <dbReference type="Google" id="ProtNLM"/>
    </source>
</evidence>
<dbReference type="OMA" id="QPAKHER"/>
<feature type="region of interest" description="Disordered" evidence="1">
    <location>
        <begin position="220"/>
        <end position="246"/>
    </location>
</feature>
<dbReference type="InParanoid" id="A0A3B5QB16"/>
<evidence type="ECO:0000256" key="1">
    <source>
        <dbReference type="SAM" id="MobiDB-lite"/>
    </source>
</evidence>
<dbReference type="Gene3D" id="3.30.420.40">
    <property type="match status" value="1"/>
</dbReference>
<dbReference type="Proteomes" id="UP000002852">
    <property type="component" value="Unassembled WGS sequence"/>
</dbReference>
<keyword evidence="3" id="KW-1185">Reference proteome</keyword>
<dbReference type="PANTHER" id="PTHR14187:SF5">
    <property type="entry name" value="HEAT SHOCK 70 KDA PROTEIN 12A"/>
    <property type="match status" value="1"/>
</dbReference>
<sequence>KQKSEEKHLHSLQVPGPDSLIIAIDFGSGFSGYAFNVKPRQEGGETQIKRWSNGLGLDTPKTPTCILFDEHGEFMKFGYEAKTTFNNMRGEETKKHYFFENFKRNVLNTDDWRERIDTDNRKSMSTLKVFTEVLRFLKDDALKTIRSQPEGGKFTADNFTWVLTVPDILKDSTKELIIKSATQAGLVTDNTKDKLMFVLESEAALTWCLKLQSEGFITQNHSRDSQDQSAGAAEPDTSCNGTVPET</sequence>
<dbReference type="STRING" id="8083.ENSXMAP00000027371"/>
<dbReference type="Ensembl" id="ENSXMAT00000021887.1">
    <property type="protein sequence ID" value="ENSXMAP00000027371.1"/>
    <property type="gene ID" value="ENSXMAG00000027550.1"/>
</dbReference>
<name>A0A3B5QB16_XIPMA</name>
<reference evidence="2" key="4">
    <citation type="submission" date="2025-09" db="UniProtKB">
        <authorList>
            <consortium name="Ensembl"/>
        </authorList>
    </citation>
    <scope>IDENTIFICATION</scope>
    <source>
        <strain evidence="2">JP 163 A</strain>
    </source>
</reference>
<protein>
    <recommendedName>
        <fullName evidence="4">HS12B</fullName>
    </recommendedName>
</protein>
<evidence type="ECO:0000313" key="3">
    <source>
        <dbReference type="Proteomes" id="UP000002852"/>
    </source>
</evidence>
<reference evidence="2" key="3">
    <citation type="submission" date="2025-08" db="UniProtKB">
        <authorList>
            <consortium name="Ensembl"/>
        </authorList>
    </citation>
    <scope>IDENTIFICATION</scope>
    <source>
        <strain evidence="2">JP 163 A</strain>
    </source>
</reference>
<evidence type="ECO:0000313" key="2">
    <source>
        <dbReference type="Ensembl" id="ENSXMAP00000027371.1"/>
    </source>
</evidence>
<dbReference type="PANTHER" id="PTHR14187">
    <property type="entry name" value="ALPHA KINASE/ELONGATION FACTOR 2 KINASE"/>
    <property type="match status" value="1"/>
</dbReference>
<proteinExistence type="predicted"/>
<feature type="compositionally biased region" description="Polar residues" evidence="1">
    <location>
        <begin position="237"/>
        <end position="246"/>
    </location>
</feature>
<dbReference type="SUPFAM" id="SSF53067">
    <property type="entry name" value="Actin-like ATPase domain"/>
    <property type="match status" value="1"/>
</dbReference>
<reference evidence="3" key="1">
    <citation type="submission" date="2012-01" db="EMBL/GenBank/DDBJ databases">
        <authorList>
            <person name="Walter R."/>
            <person name="Schartl M."/>
            <person name="Warren W."/>
        </authorList>
    </citation>
    <scope>NUCLEOTIDE SEQUENCE [LARGE SCALE GENOMIC DNA]</scope>
    <source>
        <strain evidence="3">JP 163 A</strain>
    </source>
</reference>
<reference evidence="3" key="2">
    <citation type="journal article" date="2013" name="Nat. Genet.">
        <title>The genome of the platyfish, Xiphophorus maculatus, provides insights into evolutionary adaptation and several complex traits.</title>
        <authorList>
            <person name="Schartl M."/>
            <person name="Walter R.B."/>
            <person name="Shen Y."/>
            <person name="Garcia T."/>
            <person name="Catchen J."/>
            <person name="Amores A."/>
            <person name="Braasch I."/>
            <person name="Chalopin D."/>
            <person name="Volff J.N."/>
            <person name="Lesch K.P."/>
            <person name="Bisazza A."/>
            <person name="Minx P."/>
            <person name="Hillier L."/>
            <person name="Wilson R.K."/>
            <person name="Fuerstenberg S."/>
            <person name="Boore J."/>
            <person name="Searle S."/>
            <person name="Postlethwait J.H."/>
            <person name="Warren W.C."/>
        </authorList>
    </citation>
    <scope>NUCLEOTIDE SEQUENCE [LARGE SCALE GENOMIC DNA]</scope>
    <source>
        <strain evidence="3">JP 163 A</strain>
    </source>
</reference>
<dbReference type="InterPro" id="IPR043129">
    <property type="entry name" value="ATPase_NBD"/>
</dbReference>
<dbReference type="GeneTree" id="ENSGT00940000172024"/>
<dbReference type="AlphaFoldDB" id="A0A3B5QB16"/>
<organism evidence="2 3">
    <name type="scientific">Xiphophorus maculatus</name>
    <name type="common">Southern platyfish</name>
    <name type="synonym">Platypoecilus maculatus</name>
    <dbReference type="NCBI Taxonomy" id="8083"/>
    <lineage>
        <taxon>Eukaryota</taxon>
        <taxon>Metazoa</taxon>
        <taxon>Chordata</taxon>
        <taxon>Craniata</taxon>
        <taxon>Vertebrata</taxon>
        <taxon>Euteleostomi</taxon>
        <taxon>Actinopterygii</taxon>
        <taxon>Neopterygii</taxon>
        <taxon>Teleostei</taxon>
        <taxon>Neoteleostei</taxon>
        <taxon>Acanthomorphata</taxon>
        <taxon>Ovalentaria</taxon>
        <taxon>Atherinomorphae</taxon>
        <taxon>Cyprinodontiformes</taxon>
        <taxon>Poeciliidae</taxon>
        <taxon>Poeciliinae</taxon>
        <taxon>Xiphophorus</taxon>
    </lineage>
</organism>
<accession>A0A3B5QB16</accession>